<dbReference type="PANTHER" id="PTHR37426">
    <property type="entry name" value="RIBOSOMAL RNA LARGE SUBUNIT METHYLTRANSFERASE J"/>
    <property type="match status" value="1"/>
</dbReference>
<keyword evidence="1" id="KW-0694">RNA-binding</keyword>
<keyword evidence="1" id="KW-0698">rRNA processing</keyword>
<comment type="caution">
    <text evidence="2">The sequence shown here is derived from an EMBL/GenBank/DDBJ whole genome shotgun (WGS) entry which is preliminary data.</text>
</comment>
<feature type="binding site" evidence="1">
    <location>
        <position position="41"/>
    </location>
    <ligand>
        <name>S-adenosyl-L-methionine</name>
        <dbReference type="ChEBI" id="CHEBI:59789"/>
    </ligand>
</feature>
<dbReference type="InterPro" id="IPR029063">
    <property type="entry name" value="SAM-dependent_MTases_sf"/>
</dbReference>
<feature type="active site" description="Proton acceptor" evidence="1">
    <location>
        <position position="165"/>
    </location>
</feature>
<dbReference type="SUPFAM" id="SSF53335">
    <property type="entry name" value="S-adenosyl-L-methionine-dependent methyltransferases"/>
    <property type="match status" value="1"/>
</dbReference>
<evidence type="ECO:0000256" key="1">
    <source>
        <dbReference type="HAMAP-Rule" id="MF_00934"/>
    </source>
</evidence>
<dbReference type="HAMAP" id="MF_00934">
    <property type="entry name" value="23SrRNA_methyltr_J"/>
    <property type="match status" value="1"/>
</dbReference>
<comment type="subunit">
    <text evidence="1">Monomer.</text>
</comment>
<keyword evidence="1" id="KW-0949">S-adenosyl-L-methionine</keyword>
<dbReference type="Pfam" id="PF04378">
    <property type="entry name" value="RsmJ"/>
    <property type="match status" value="1"/>
</dbReference>
<dbReference type="Proteomes" id="UP000262379">
    <property type="component" value="Unassembled WGS sequence"/>
</dbReference>
<dbReference type="PANTHER" id="PTHR37426:SF1">
    <property type="entry name" value="RIBOSOMAL RNA LARGE SUBUNIT METHYLTRANSFERASE J"/>
    <property type="match status" value="1"/>
</dbReference>
<dbReference type="EC" id="2.1.1.266" evidence="1"/>
<feature type="binding site" evidence="1">
    <location>
        <position position="119"/>
    </location>
    <ligand>
        <name>S-adenosyl-L-methionine</name>
        <dbReference type="ChEBI" id="CHEBI:59789"/>
    </ligand>
</feature>
<dbReference type="GO" id="GO:0036307">
    <property type="term" value="F:23S rRNA (adenine(2030)-N(6))-methyltransferase activity"/>
    <property type="evidence" value="ECO:0007669"/>
    <property type="project" value="UniProtKB-UniRule"/>
</dbReference>
<dbReference type="GO" id="GO:0003723">
    <property type="term" value="F:RNA binding"/>
    <property type="evidence" value="ECO:0007669"/>
    <property type="project" value="UniProtKB-UniRule"/>
</dbReference>
<dbReference type="EMBL" id="QURN01000002">
    <property type="protein sequence ID" value="RFC69087.1"/>
    <property type="molecule type" value="Genomic_DNA"/>
</dbReference>
<comment type="function">
    <text evidence="1">Specifically methylates the adenine in position 2030 of 23S rRNA.</text>
</comment>
<feature type="binding site" evidence="1">
    <location>
        <position position="165"/>
    </location>
    <ligand>
        <name>S-adenosyl-L-methionine</name>
        <dbReference type="ChEBI" id="CHEBI:59789"/>
    </ligand>
</feature>
<feature type="binding site" evidence="1">
    <location>
        <begin position="144"/>
        <end position="145"/>
    </location>
    <ligand>
        <name>S-adenosyl-L-methionine</name>
        <dbReference type="ChEBI" id="CHEBI:59789"/>
    </ligand>
</feature>
<dbReference type="RefSeq" id="WP_116622386.1">
    <property type="nucleotide sequence ID" value="NZ_QURN01000002.1"/>
</dbReference>
<dbReference type="AlphaFoldDB" id="A0A371XIP6"/>
<gene>
    <name evidence="1" type="primary">rlmJ</name>
    <name evidence="2" type="ORF">DY251_03045</name>
</gene>
<evidence type="ECO:0000313" key="2">
    <source>
        <dbReference type="EMBL" id="RFC69087.1"/>
    </source>
</evidence>
<protein>
    <recommendedName>
        <fullName evidence="1">Ribosomal RNA large subunit methyltransferase J</fullName>
        <ecNumber evidence="1">2.1.1.266</ecNumber>
    </recommendedName>
    <alternativeName>
        <fullName evidence="1">23S rRNA (adenine(2030)-N6)-methyltransferase</fullName>
    </alternativeName>
    <alternativeName>
        <fullName evidence="1">23S rRNA m6A2030 methyltransferase</fullName>
    </alternativeName>
</protein>
<comment type="catalytic activity">
    <reaction evidence="1">
        <text>adenosine(2030) in 23S rRNA + S-adenosyl-L-methionine = N(6)-methyladenosine(2030) in 23S rRNA + S-adenosyl-L-homocysteine + H(+)</text>
        <dbReference type="Rhea" id="RHEA:43736"/>
        <dbReference type="Rhea" id="RHEA-COMP:10668"/>
        <dbReference type="Rhea" id="RHEA-COMP:10669"/>
        <dbReference type="ChEBI" id="CHEBI:15378"/>
        <dbReference type="ChEBI" id="CHEBI:57856"/>
        <dbReference type="ChEBI" id="CHEBI:59789"/>
        <dbReference type="ChEBI" id="CHEBI:74411"/>
        <dbReference type="ChEBI" id="CHEBI:74449"/>
        <dbReference type="EC" id="2.1.1.266"/>
    </reaction>
</comment>
<dbReference type="Gene3D" id="3.40.50.150">
    <property type="entry name" value="Vaccinia Virus protein VP39"/>
    <property type="match status" value="1"/>
</dbReference>
<keyword evidence="1 2" id="KW-0489">Methyltransferase</keyword>
<dbReference type="InterPro" id="IPR007473">
    <property type="entry name" value="RlmJ"/>
</dbReference>
<evidence type="ECO:0000313" key="3">
    <source>
        <dbReference type="Proteomes" id="UP000262379"/>
    </source>
</evidence>
<keyword evidence="1 2" id="KW-0808">Transferase</keyword>
<comment type="similarity">
    <text evidence="1">Belongs to the RlmJ family.</text>
</comment>
<reference evidence="3" key="1">
    <citation type="submission" date="2018-08" db="EMBL/GenBank/DDBJ databases">
        <authorList>
            <person name="Im W.T."/>
        </authorList>
    </citation>
    <scope>NUCLEOTIDE SEQUENCE [LARGE SCALE GENOMIC DNA]</scope>
    <source>
        <strain evidence="3">LA-28</strain>
    </source>
</reference>
<sequence length="285" mass="31527">MNYRHSFHAGNFADVMKHVTLARILEYLKRKDKAFRVIDTHAGAGIYDLSAEQSARTGEWEAGIARLENASLPDPVAALLAPYLEAVGAARNLGKTLYPGSPWITRHLLRRTDRLTAIELHPQDFEQLKQLFAGDVQVRTIHLDGWLSLGAHVPPKEKRGLILVDPPFELPGEFDRLVDGAIKAHRRWPGGVQALWYAIKDRKAVAAYRDALRESGIPKILDLSLMIREGGAVPTLDGCGMTIINPPFVLEEEMRLILPALARLLGEQKGASWDAVWLAGPETGA</sequence>
<feature type="site" description="Interaction with substrate rRNA" evidence="1">
    <location>
        <position position="3"/>
    </location>
</feature>
<feature type="binding site" evidence="1">
    <location>
        <position position="101"/>
    </location>
    <ligand>
        <name>S-adenosyl-L-methionine</name>
        <dbReference type="ChEBI" id="CHEBI:59789"/>
    </ligand>
</feature>
<name>A0A371XIP6_9HYPH</name>
<accession>A0A371XIP6</accession>
<organism evidence="2 3">
    <name type="scientific">Mesorhizobium denitrificans</name>
    <dbReference type="NCBI Taxonomy" id="2294114"/>
    <lineage>
        <taxon>Bacteria</taxon>
        <taxon>Pseudomonadati</taxon>
        <taxon>Pseudomonadota</taxon>
        <taxon>Alphaproteobacteria</taxon>
        <taxon>Hyphomicrobiales</taxon>
        <taxon>Phyllobacteriaceae</taxon>
        <taxon>Mesorhizobium</taxon>
    </lineage>
</organism>
<proteinExistence type="inferred from homology"/>
<feature type="binding site" evidence="1">
    <location>
        <position position="18"/>
    </location>
    <ligand>
        <name>S-adenosyl-L-methionine</name>
        <dbReference type="ChEBI" id="CHEBI:59789"/>
    </ligand>
</feature>
<dbReference type="GO" id="GO:0070475">
    <property type="term" value="P:rRNA base methylation"/>
    <property type="evidence" value="ECO:0007669"/>
    <property type="project" value="UniProtKB-UniRule"/>
</dbReference>
<keyword evidence="3" id="KW-1185">Reference proteome</keyword>
<dbReference type="GO" id="GO:0005829">
    <property type="term" value="C:cytosol"/>
    <property type="evidence" value="ECO:0007669"/>
    <property type="project" value="TreeGrafter"/>
</dbReference>